<dbReference type="SUPFAM" id="SSF51161">
    <property type="entry name" value="Trimeric LpxA-like enzymes"/>
    <property type="match status" value="1"/>
</dbReference>
<dbReference type="EC" id="2.3.1.-" evidence="3"/>
<evidence type="ECO:0000313" key="4">
    <source>
        <dbReference type="EMBL" id="BDR60939.1"/>
    </source>
</evidence>
<dbReference type="PANTHER" id="PTHR43017">
    <property type="entry name" value="GALACTOSIDE O-ACETYLTRANSFERASE"/>
    <property type="match status" value="1"/>
</dbReference>
<dbReference type="InterPro" id="IPR011004">
    <property type="entry name" value="Trimer_LpxA-like_sf"/>
</dbReference>
<keyword evidence="2" id="KW-0677">Repeat</keyword>
<accession>A0ABN6SN24</accession>
<dbReference type="PANTHER" id="PTHR43017:SF1">
    <property type="entry name" value="ACETYLTRANSFERASE YJL218W-RELATED"/>
    <property type="match status" value="1"/>
</dbReference>
<evidence type="ECO:0000256" key="1">
    <source>
        <dbReference type="ARBA" id="ARBA00022679"/>
    </source>
</evidence>
<gene>
    <name evidence="4" type="ORF">KIM322_12000</name>
</gene>
<sequence>MKKAGENLYINPPLYVDYGRHISLGDNFYANQNCTFLDVNLITFGDNVLVGPNVSFYTAGHPLDAQVRSAGLEYGLPITVADDVWIGGSAVILPGVTIGAKTVVGAGAVVTKSLPENSLAVGNPARVIRTFSAADRDYWLKQRKAYLADD</sequence>
<dbReference type="CDD" id="cd03357">
    <property type="entry name" value="LbH_MAT_GAT"/>
    <property type="match status" value="1"/>
</dbReference>
<name>A0ABN6SN24_9LACO</name>
<evidence type="ECO:0000313" key="5">
    <source>
        <dbReference type="Proteomes" id="UP001321741"/>
    </source>
</evidence>
<protein>
    <recommendedName>
        <fullName evidence="3">Acetyltransferase</fullName>
        <ecNumber evidence="3">2.3.1.-</ecNumber>
    </recommendedName>
</protein>
<dbReference type="Proteomes" id="UP001321741">
    <property type="component" value="Chromosome"/>
</dbReference>
<keyword evidence="1 3" id="KW-0808">Transferase</keyword>
<dbReference type="EMBL" id="AP026803">
    <property type="protein sequence ID" value="BDR60939.1"/>
    <property type="molecule type" value="Genomic_DNA"/>
</dbReference>
<organism evidence="4 5">
    <name type="scientific">Lactobacillus xylocopicola</name>
    <dbReference type="NCBI Taxonomy" id="2976676"/>
    <lineage>
        <taxon>Bacteria</taxon>
        <taxon>Bacillati</taxon>
        <taxon>Bacillota</taxon>
        <taxon>Bacilli</taxon>
        <taxon>Lactobacillales</taxon>
        <taxon>Lactobacillaceae</taxon>
        <taxon>Lactobacillus</taxon>
    </lineage>
</organism>
<dbReference type="PROSITE" id="PS00101">
    <property type="entry name" value="HEXAPEP_TRANSFERASES"/>
    <property type="match status" value="1"/>
</dbReference>
<dbReference type="InterPro" id="IPR001451">
    <property type="entry name" value="Hexapep"/>
</dbReference>
<comment type="similarity">
    <text evidence="3">Belongs to the transferase hexapeptide repeat family.</text>
</comment>
<dbReference type="InterPro" id="IPR039369">
    <property type="entry name" value="LacA-like"/>
</dbReference>
<dbReference type="Pfam" id="PF00132">
    <property type="entry name" value="Hexapep"/>
    <property type="match status" value="1"/>
</dbReference>
<dbReference type="Gene3D" id="2.160.10.10">
    <property type="entry name" value="Hexapeptide repeat proteins"/>
    <property type="match status" value="1"/>
</dbReference>
<dbReference type="InterPro" id="IPR018357">
    <property type="entry name" value="Hexapep_transf_CS"/>
</dbReference>
<keyword evidence="3" id="KW-0012">Acyltransferase</keyword>
<evidence type="ECO:0000256" key="2">
    <source>
        <dbReference type="ARBA" id="ARBA00022737"/>
    </source>
</evidence>
<evidence type="ECO:0000256" key="3">
    <source>
        <dbReference type="RuleBase" id="RU367021"/>
    </source>
</evidence>
<proteinExistence type="inferred from homology"/>
<keyword evidence="5" id="KW-1185">Reference proteome</keyword>
<reference evidence="4 5" key="1">
    <citation type="journal article" date="2023" name="Microbiol. Spectr.">
        <title>Symbiosis of Carpenter Bees with Uncharacterized Lactic Acid Bacteria Showing NAD Auxotrophy.</title>
        <authorList>
            <person name="Kawasaki S."/>
            <person name="Ozawa K."/>
            <person name="Mori T."/>
            <person name="Yamamoto A."/>
            <person name="Ito M."/>
            <person name="Ohkuma M."/>
            <person name="Sakamoto M."/>
            <person name="Matsutani M."/>
        </authorList>
    </citation>
    <scope>NUCLEOTIDE SEQUENCE [LARGE SCALE GENOMIC DNA]</scope>
    <source>
        <strain evidence="4 5">Kim32-2</strain>
    </source>
</reference>